<feature type="transmembrane region" description="Helical" evidence="7">
    <location>
        <begin position="20"/>
        <end position="42"/>
    </location>
</feature>
<dbReference type="InterPro" id="IPR035952">
    <property type="entry name" value="Rhomboid-like_sf"/>
</dbReference>
<evidence type="ECO:0000313" key="10">
    <source>
        <dbReference type="EMBL" id="SEK87868.1"/>
    </source>
</evidence>
<evidence type="ECO:0000256" key="4">
    <source>
        <dbReference type="ARBA" id="ARBA00022801"/>
    </source>
</evidence>
<evidence type="ECO:0000256" key="1">
    <source>
        <dbReference type="ARBA" id="ARBA00004141"/>
    </source>
</evidence>
<organism evidence="10 11">
    <name type="scientific">Chitinophaga rupis</name>
    <dbReference type="NCBI Taxonomy" id="573321"/>
    <lineage>
        <taxon>Bacteria</taxon>
        <taxon>Pseudomonadati</taxon>
        <taxon>Bacteroidota</taxon>
        <taxon>Chitinophagia</taxon>
        <taxon>Chitinophagales</taxon>
        <taxon>Chitinophagaceae</taxon>
        <taxon>Chitinophaga</taxon>
    </lineage>
</organism>
<evidence type="ECO:0000259" key="9">
    <source>
        <dbReference type="Pfam" id="PF20216"/>
    </source>
</evidence>
<feature type="domain" description="DUF6576" evidence="9">
    <location>
        <begin position="280"/>
        <end position="311"/>
    </location>
</feature>
<dbReference type="STRING" id="573321.SAMN04488505_1011058"/>
<evidence type="ECO:0000256" key="7">
    <source>
        <dbReference type="SAM" id="Phobius"/>
    </source>
</evidence>
<dbReference type="EMBL" id="FOBB01000001">
    <property type="protein sequence ID" value="SEK87868.1"/>
    <property type="molecule type" value="Genomic_DNA"/>
</dbReference>
<gene>
    <name evidence="10" type="ORF">SAMN04488505_1011058</name>
</gene>
<keyword evidence="11" id="KW-1185">Reference proteome</keyword>
<comment type="subcellular location">
    <subcellularLocation>
        <location evidence="1">Membrane</location>
        <topology evidence="1">Multi-pass membrane protein</topology>
    </subcellularLocation>
</comment>
<evidence type="ECO:0000256" key="5">
    <source>
        <dbReference type="ARBA" id="ARBA00022989"/>
    </source>
</evidence>
<dbReference type="OrthoDB" id="680602at2"/>
<dbReference type="InterPro" id="IPR050925">
    <property type="entry name" value="Rhomboid_protease_S54"/>
</dbReference>
<dbReference type="PANTHER" id="PTHR43731:SF14">
    <property type="entry name" value="PRESENILIN-ASSOCIATED RHOMBOID-LIKE PROTEIN, MITOCHONDRIAL"/>
    <property type="match status" value="1"/>
</dbReference>
<evidence type="ECO:0000256" key="3">
    <source>
        <dbReference type="ARBA" id="ARBA00022692"/>
    </source>
</evidence>
<feature type="transmembrane region" description="Helical" evidence="7">
    <location>
        <begin position="177"/>
        <end position="196"/>
    </location>
</feature>
<feature type="transmembrane region" description="Helical" evidence="7">
    <location>
        <begin position="84"/>
        <end position="103"/>
    </location>
</feature>
<feature type="transmembrane region" description="Helical" evidence="7">
    <location>
        <begin position="115"/>
        <end position="134"/>
    </location>
</feature>
<keyword evidence="10" id="KW-0645">Protease</keyword>
<feature type="transmembrane region" description="Helical" evidence="7">
    <location>
        <begin position="202"/>
        <end position="220"/>
    </location>
</feature>
<feature type="domain" description="Peptidase S54 rhomboid" evidence="8">
    <location>
        <begin position="72"/>
        <end position="220"/>
    </location>
</feature>
<dbReference type="InterPro" id="IPR046483">
    <property type="entry name" value="DUF6576"/>
</dbReference>
<dbReference type="Pfam" id="PF20216">
    <property type="entry name" value="DUF6576"/>
    <property type="match status" value="1"/>
</dbReference>
<dbReference type="AlphaFoldDB" id="A0A1H7KM87"/>
<evidence type="ECO:0000256" key="2">
    <source>
        <dbReference type="ARBA" id="ARBA00009045"/>
    </source>
</evidence>
<keyword evidence="3 7" id="KW-0812">Transmembrane</keyword>
<keyword evidence="4" id="KW-0378">Hydrolase</keyword>
<dbReference type="PANTHER" id="PTHR43731">
    <property type="entry name" value="RHOMBOID PROTEASE"/>
    <property type="match status" value="1"/>
</dbReference>
<dbReference type="Gene3D" id="1.20.1540.10">
    <property type="entry name" value="Rhomboid-like"/>
    <property type="match status" value="1"/>
</dbReference>
<dbReference type="InterPro" id="IPR022764">
    <property type="entry name" value="Peptidase_S54_rhomboid_dom"/>
</dbReference>
<proteinExistence type="inferred from homology"/>
<dbReference type="GO" id="GO:0016020">
    <property type="term" value="C:membrane"/>
    <property type="evidence" value="ECO:0007669"/>
    <property type="project" value="UniProtKB-SubCell"/>
</dbReference>
<evidence type="ECO:0000259" key="8">
    <source>
        <dbReference type="Pfam" id="PF01694"/>
    </source>
</evidence>
<dbReference type="Pfam" id="PF01694">
    <property type="entry name" value="Rhomboid"/>
    <property type="match status" value="1"/>
</dbReference>
<dbReference type="Proteomes" id="UP000198984">
    <property type="component" value="Unassembled WGS sequence"/>
</dbReference>
<name>A0A1H7KM87_9BACT</name>
<evidence type="ECO:0000256" key="6">
    <source>
        <dbReference type="ARBA" id="ARBA00023136"/>
    </source>
</evidence>
<dbReference type="SUPFAM" id="SSF144091">
    <property type="entry name" value="Rhomboid-like"/>
    <property type="match status" value="1"/>
</dbReference>
<dbReference type="GO" id="GO:0004252">
    <property type="term" value="F:serine-type endopeptidase activity"/>
    <property type="evidence" value="ECO:0007669"/>
    <property type="project" value="InterPro"/>
</dbReference>
<comment type="similarity">
    <text evidence="2">Belongs to the peptidase S54 family.</text>
</comment>
<dbReference type="RefSeq" id="WP_089907146.1">
    <property type="nucleotide sequence ID" value="NZ_FOBB01000001.1"/>
</dbReference>
<feature type="transmembrane region" description="Helical" evidence="7">
    <location>
        <begin position="146"/>
        <end position="165"/>
    </location>
</feature>
<dbReference type="GO" id="GO:0006508">
    <property type="term" value="P:proteolysis"/>
    <property type="evidence" value="ECO:0007669"/>
    <property type="project" value="UniProtKB-KW"/>
</dbReference>
<evidence type="ECO:0000313" key="11">
    <source>
        <dbReference type="Proteomes" id="UP000198984"/>
    </source>
</evidence>
<reference evidence="10 11" key="1">
    <citation type="submission" date="2016-10" db="EMBL/GenBank/DDBJ databases">
        <authorList>
            <person name="de Groot N.N."/>
        </authorList>
    </citation>
    <scope>NUCLEOTIDE SEQUENCE [LARGE SCALE GENOMIC DNA]</scope>
    <source>
        <strain evidence="10 11">DSM 21039</strain>
    </source>
</reference>
<protein>
    <submittedName>
        <fullName evidence="10">Membrane associated serine protease, rhomboid family</fullName>
    </submittedName>
</protein>
<keyword evidence="6 7" id="KW-0472">Membrane</keyword>
<keyword evidence="5 7" id="KW-1133">Transmembrane helix</keyword>
<accession>A0A1H7KM87</accession>
<sequence>MRTVEKERIPSLSLGEERNIVTQLLVVNLTLFILLLFTRVIYNMEGYSTAQFNEDVLAWASLPANPARLLTRPWTLLTSMFSHVSVWQVFSNMVWLWGFGTLLQNVAGHQRILPLYIYGGLCGAIFYIMGMHAIPAFEPILPQASMIGAAASVMALAIGVTTVAPNYRLFPMLGRGIPLWIITTVFVALHISSHIFSTNDDAQTYFPALLGGGLTGFLYMMQWKKGKDWGAGLNRLTYKVTHLFHPVEEQHKEAAALVRKRLGNSIGGNNPYRRVGAVPEQRLNEILDKIHEQGIHALTPEEQETLLRASKQQDN</sequence>